<reference evidence="2 3" key="1">
    <citation type="submission" date="2024-01" db="EMBL/GenBank/DDBJ databases">
        <title>The genome of the rayed Mediterranean limpet Patella caerulea (Linnaeus, 1758).</title>
        <authorList>
            <person name="Anh-Thu Weber A."/>
            <person name="Halstead-Nussloch G."/>
        </authorList>
    </citation>
    <scope>NUCLEOTIDE SEQUENCE [LARGE SCALE GENOMIC DNA]</scope>
    <source>
        <strain evidence="2">AATW-2023a</strain>
        <tissue evidence="2">Whole specimen</tissue>
    </source>
</reference>
<dbReference type="EMBL" id="JAZGQO010000009">
    <property type="protein sequence ID" value="KAK6178019.1"/>
    <property type="molecule type" value="Genomic_DNA"/>
</dbReference>
<dbReference type="Proteomes" id="UP001347796">
    <property type="component" value="Unassembled WGS sequence"/>
</dbReference>
<keyword evidence="3" id="KW-1185">Reference proteome</keyword>
<evidence type="ECO:0000256" key="1">
    <source>
        <dbReference type="SAM" id="MobiDB-lite"/>
    </source>
</evidence>
<name>A0AAN8PK81_PATCE</name>
<comment type="caution">
    <text evidence="2">The sequence shown here is derived from an EMBL/GenBank/DDBJ whole genome shotgun (WGS) entry which is preliminary data.</text>
</comment>
<evidence type="ECO:0000313" key="2">
    <source>
        <dbReference type="EMBL" id="KAK6178019.1"/>
    </source>
</evidence>
<dbReference type="AlphaFoldDB" id="A0AAN8PK81"/>
<sequence length="280" mass="30775">MSSKNQNTIQHPNHDNDASVFSLYRSTFDRYHGEVTDYSDIPKNIVHTEPPKIQPRKSKFYTLLEEDQEKSAASATVQDCTKSGSGPLQNNTSQESRPGEILQEKHANVGEKEDAPYYDLSKPSIGSETSDAILKLFDQAHNSSLLIPPNTHRPSMSLPVSPGGSPKLPRSNFMRKLSSSNIVALATMGVVNTPSLLEDQTIATRQNDNQMVQKEVTPIVTSTVAPPVAEKRVDVPTVTIPEQNTIGSDLNYVASGFGNWLKRRVNVKNRDLNAFSPSSS</sequence>
<proteinExistence type="predicted"/>
<protein>
    <submittedName>
        <fullName evidence="2">Uncharacterized protein</fullName>
    </submittedName>
</protein>
<accession>A0AAN8PK81</accession>
<evidence type="ECO:0000313" key="3">
    <source>
        <dbReference type="Proteomes" id="UP001347796"/>
    </source>
</evidence>
<gene>
    <name evidence="2" type="ORF">SNE40_012863</name>
</gene>
<organism evidence="2 3">
    <name type="scientific">Patella caerulea</name>
    <name type="common">Rayed Mediterranean limpet</name>
    <dbReference type="NCBI Taxonomy" id="87958"/>
    <lineage>
        <taxon>Eukaryota</taxon>
        <taxon>Metazoa</taxon>
        <taxon>Spiralia</taxon>
        <taxon>Lophotrochozoa</taxon>
        <taxon>Mollusca</taxon>
        <taxon>Gastropoda</taxon>
        <taxon>Patellogastropoda</taxon>
        <taxon>Patelloidea</taxon>
        <taxon>Patellidae</taxon>
        <taxon>Patella</taxon>
    </lineage>
</organism>
<feature type="compositionally biased region" description="Polar residues" evidence="1">
    <location>
        <begin position="72"/>
        <end position="96"/>
    </location>
</feature>
<feature type="region of interest" description="Disordered" evidence="1">
    <location>
        <begin position="72"/>
        <end position="102"/>
    </location>
</feature>